<keyword evidence="8 9" id="KW-0807">Transducer</keyword>
<dbReference type="AlphaFoldDB" id="A0A8D0GDR3"/>
<dbReference type="OMA" id="WYGISVP"/>
<evidence type="ECO:0000256" key="8">
    <source>
        <dbReference type="ARBA" id="ARBA00023224"/>
    </source>
</evidence>
<feature type="transmembrane region" description="Helical" evidence="10">
    <location>
        <begin position="64"/>
        <end position="88"/>
    </location>
</feature>
<feature type="transmembrane region" description="Helical" evidence="10">
    <location>
        <begin position="239"/>
        <end position="261"/>
    </location>
</feature>
<dbReference type="PANTHER" id="PTHR26450:SF32">
    <property type="entry name" value="OLFACTORY RECEPTOR 52B6"/>
    <property type="match status" value="1"/>
</dbReference>
<accession>A0A8D0GDR3</accession>
<evidence type="ECO:0000256" key="4">
    <source>
        <dbReference type="ARBA" id="ARBA00022692"/>
    </source>
</evidence>
<name>A0A8D0GDR3_SPHPU</name>
<feature type="transmembrane region" description="Helical" evidence="10">
    <location>
        <begin position="273"/>
        <end position="294"/>
    </location>
</feature>
<evidence type="ECO:0000256" key="7">
    <source>
        <dbReference type="ARBA" id="ARBA00023136"/>
    </source>
</evidence>
<comment type="similarity">
    <text evidence="9">Belongs to the G-protein coupled receptor 1 family.</text>
</comment>
<evidence type="ECO:0000256" key="6">
    <source>
        <dbReference type="ARBA" id="ARBA00022989"/>
    </source>
</evidence>
<keyword evidence="3 10" id="KW-0716">Sensory transduction</keyword>
<feature type="transmembrane region" description="Helical" evidence="10">
    <location>
        <begin position="27"/>
        <end position="52"/>
    </location>
</feature>
<comment type="subcellular location">
    <subcellularLocation>
        <location evidence="10">Cell membrane</location>
        <topology evidence="10">Multi-pass membrane protein</topology>
    </subcellularLocation>
    <subcellularLocation>
        <location evidence="2">Membrane</location>
        <topology evidence="2">Multi-pass membrane protein</topology>
    </subcellularLocation>
</comment>
<protein>
    <recommendedName>
        <fullName evidence="10">Olfactory receptor</fullName>
    </recommendedName>
</protein>
<evidence type="ECO:0000256" key="2">
    <source>
        <dbReference type="ARBA" id="ARBA00004141"/>
    </source>
</evidence>
<keyword evidence="9" id="KW-0675">Receptor</keyword>
<keyword evidence="13" id="KW-1185">Reference proteome</keyword>
<dbReference type="CDD" id="cd15221">
    <property type="entry name" value="7tmA_OR52B-like"/>
    <property type="match status" value="1"/>
</dbReference>
<dbReference type="SUPFAM" id="SSF81321">
    <property type="entry name" value="Family A G protein-coupled receptor-like"/>
    <property type="match status" value="1"/>
</dbReference>
<keyword evidence="4 9" id="KW-0812">Transmembrane</keyword>
<keyword evidence="9" id="KW-0297">G-protein coupled receptor</keyword>
<dbReference type="GO" id="GO:0004930">
    <property type="term" value="F:G protein-coupled receptor activity"/>
    <property type="evidence" value="ECO:0007669"/>
    <property type="project" value="UniProtKB-KW"/>
</dbReference>
<organism evidence="12 13">
    <name type="scientific">Sphenodon punctatus</name>
    <name type="common">Tuatara</name>
    <name type="synonym">Hatteria punctata</name>
    <dbReference type="NCBI Taxonomy" id="8508"/>
    <lineage>
        <taxon>Eukaryota</taxon>
        <taxon>Metazoa</taxon>
        <taxon>Chordata</taxon>
        <taxon>Craniata</taxon>
        <taxon>Vertebrata</taxon>
        <taxon>Euteleostomi</taxon>
        <taxon>Lepidosauria</taxon>
        <taxon>Sphenodontia</taxon>
        <taxon>Sphenodontidae</taxon>
        <taxon>Sphenodon</taxon>
    </lineage>
</organism>
<feature type="transmembrane region" description="Helical" evidence="10">
    <location>
        <begin position="202"/>
        <end position="227"/>
    </location>
</feature>
<dbReference type="PANTHER" id="PTHR26450">
    <property type="entry name" value="OLFACTORY RECEPTOR 56B1-RELATED"/>
    <property type="match status" value="1"/>
</dbReference>
<feature type="transmembrane region" description="Helical" evidence="10">
    <location>
        <begin position="143"/>
        <end position="165"/>
    </location>
</feature>
<dbReference type="InterPro" id="IPR017452">
    <property type="entry name" value="GPCR_Rhodpsn_7TM"/>
</dbReference>
<dbReference type="GeneTree" id="ENSGT01090000260043"/>
<feature type="transmembrane region" description="Helical" evidence="10">
    <location>
        <begin position="94"/>
        <end position="122"/>
    </location>
</feature>
<reference evidence="12" key="1">
    <citation type="submission" date="2025-08" db="UniProtKB">
        <authorList>
            <consortium name="Ensembl"/>
        </authorList>
    </citation>
    <scope>IDENTIFICATION</scope>
</reference>
<sequence length="316" mass="35492">MSAVNHTSFTPSVFILIGIPGKEDLHVWIAIPFCLMYLVALSGNSGLIFIVITERRLHKPMYIFLSLLAVTDLMLSTVTVPKMLSIFWFNDREIAFAACLTQMFFLYFIFVAESAILLAMAFDRYVAVCNPLRYATVLTHSRIVKIGLAALARSFSTALPFMFLLKRLPYCRGNVLSHTYCEHMAIATLACADITANNVYGLAISLLTTGLDAVLIAVSYTLILRAVFKLPSRDARHKALGTCGCHVCVILMFYTPAYFTVLAHRFGRNIPHYVHILLANIYLLVPPMLNPIIYGVKTKEIRERATFVFSQVGKWF</sequence>
<evidence type="ECO:0000256" key="9">
    <source>
        <dbReference type="RuleBase" id="RU000688"/>
    </source>
</evidence>
<evidence type="ECO:0000256" key="10">
    <source>
        <dbReference type="RuleBase" id="RU363047"/>
    </source>
</evidence>
<keyword evidence="10" id="KW-1003">Cell membrane</keyword>
<dbReference type="PROSITE" id="PS50262">
    <property type="entry name" value="G_PROTEIN_RECEP_F1_2"/>
    <property type="match status" value="1"/>
</dbReference>
<reference evidence="12" key="2">
    <citation type="submission" date="2025-09" db="UniProtKB">
        <authorList>
            <consortium name="Ensembl"/>
        </authorList>
    </citation>
    <scope>IDENTIFICATION</scope>
</reference>
<dbReference type="PRINTS" id="PR00237">
    <property type="entry name" value="GPCRRHODOPSN"/>
</dbReference>
<dbReference type="FunFam" id="1.20.1070.10:FF:000006">
    <property type="entry name" value="Olfactory receptor"/>
    <property type="match status" value="1"/>
</dbReference>
<evidence type="ECO:0000256" key="3">
    <source>
        <dbReference type="ARBA" id="ARBA00022606"/>
    </source>
</evidence>
<comment type="function">
    <text evidence="1">Odorant receptor.</text>
</comment>
<evidence type="ECO:0000256" key="5">
    <source>
        <dbReference type="ARBA" id="ARBA00022725"/>
    </source>
</evidence>
<evidence type="ECO:0000313" key="12">
    <source>
        <dbReference type="Ensembl" id="ENSSPUP00000004583.1"/>
    </source>
</evidence>
<keyword evidence="6 10" id="KW-1133">Transmembrane helix</keyword>
<dbReference type="Pfam" id="PF13853">
    <property type="entry name" value="7tm_4"/>
    <property type="match status" value="1"/>
</dbReference>
<proteinExistence type="inferred from homology"/>
<evidence type="ECO:0000259" key="11">
    <source>
        <dbReference type="PROSITE" id="PS50262"/>
    </source>
</evidence>
<keyword evidence="7 10" id="KW-0472">Membrane</keyword>
<dbReference type="Gene3D" id="1.20.1070.10">
    <property type="entry name" value="Rhodopsin 7-helix transmembrane proteins"/>
    <property type="match status" value="1"/>
</dbReference>
<dbReference type="Proteomes" id="UP000694392">
    <property type="component" value="Unplaced"/>
</dbReference>
<evidence type="ECO:0000313" key="13">
    <source>
        <dbReference type="Proteomes" id="UP000694392"/>
    </source>
</evidence>
<dbReference type="InterPro" id="IPR000276">
    <property type="entry name" value="GPCR_Rhodpsn"/>
</dbReference>
<dbReference type="PROSITE" id="PS00237">
    <property type="entry name" value="G_PROTEIN_RECEP_F1_1"/>
    <property type="match status" value="1"/>
</dbReference>
<dbReference type="InterPro" id="IPR050402">
    <property type="entry name" value="OR51/52/56-like"/>
</dbReference>
<dbReference type="InterPro" id="IPR000725">
    <property type="entry name" value="Olfact_rcpt"/>
</dbReference>
<dbReference type="GO" id="GO:0005886">
    <property type="term" value="C:plasma membrane"/>
    <property type="evidence" value="ECO:0007669"/>
    <property type="project" value="UniProtKB-SubCell"/>
</dbReference>
<evidence type="ECO:0000256" key="1">
    <source>
        <dbReference type="ARBA" id="ARBA00002936"/>
    </source>
</evidence>
<dbReference type="Ensembl" id="ENSSPUT00000004863.1">
    <property type="protein sequence ID" value="ENSSPUP00000004583.1"/>
    <property type="gene ID" value="ENSSPUG00000003538.1"/>
</dbReference>
<keyword evidence="5 10" id="KW-0552">Olfaction</keyword>
<feature type="domain" description="G-protein coupled receptors family 1 profile" evidence="11">
    <location>
        <begin position="43"/>
        <end position="294"/>
    </location>
</feature>
<dbReference type="PRINTS" id="PR00245">
    <property type="entry name" value="OLFACTORYR"/>
</dbReference>
<dbReference type="GO" id="GO:0004984">
    <property type="term" value="F:olfactory receptor activity"/>
    <property type="evidence" value="ECO:0007669"/>
    <property type="project" value="InterPro"/>
</dbReference>